<dbReference type="EMBL" id="SRLO01001765">
    <property type="protein sequence ID" value="TNN35460.1"/>
    <property type="molecule type" value="Genomic_DNA"/>
</dbReference>
<sequence length="64" mass="6590">MGFSGGDGRSRFSELKVRIMAPPVEYGKEGAPISSQVGRTNGNSRALKACEAGPAVTAHAISTL</sequence>
<comment type="caution">
    <text evidence="1">The sequence shown here is derived from an EMBL/GenBank/DDBJ whole genome shotgun (WGS) entry which is preliminary data.</text>
</comment>
<evidence type="ECO:0000313" key="1">
    <source>
        <dbReference type="EMBL" id="TNN35460.1"/>
    </source>
</evidence>
<proteinExistence type="predicted"/>
<gene>
    <name evidence="1" type="ORF">EYF80_054377</name>
</gene>
<evidence type="ECO:0000313" key="2">
    <source>
        <dbReference type="Proteomes" id="UP000314294"/>
    </source>
</evidence>
<dbReference type="Proteomes" id="UP000314294">
    <property type="component" value="Unassembled WGS sequence"/>
</dbReference>
<name>A0A4Z2F3J9_9TELE</name>
<keyword evidence="2" id="KW-1185">Reference proteome</keyword>
<organism evidence="1 2">
    <name type="scientific">Liparis tanakae</name>
    <name type="common">Tanaka's snailfish</name>
    <dbReference type="NCBI Taxonomy" id="230148"/>
    <lineage>
        <taxon>Eukaryota</taxon>
        <taxon>Metazoa</taxon>
        <taxon>Chordata</taxon>
        <taxon>Craniata</taxon>
        <taxon>Vertebrata</taxon>
        <taxon>Euteleostomi</taxon>
        <taxon>Actinopterygii</taxon>
        <taxon>Neopterygii</taxon>
        <taxon>Teleostei</taxon>
        <taxon>Neoteleostei</taxon>
        <taxon>Acanthomorphata</taxon>
        <taxon>Eupercaria</taxon>
        <taxon>Perciformes</taxon>
        <taxon>Cottioidei</taxon>
        <taxon>Cottales</taxon>
        <taxon>Liparidae</taxon>
        <taxon>Liparis</taxon>
    </lineage>
</organism>
<reference evidence="1 2" key="1">
    <citation type="submission" date="2019-03" db="EMBL/GenBank/DDBJ databases">
        <title>First draft genome of Liparis tanakae, snailfish: a comprehensive survey of snailfish specific genes.</title>
        <authorList>
            <person name="Kim W."/>
            <person name="Song I."/>
            <person name="Jeong J.-H."/>
            <person name="Kim D."/>
            <person name="Kim S."/>
            <person name="Ryu S."/>
            <person name="Song J.Y."/>
            <person name="Lee S.K."/>
        </authorList>
    </citation>
    <scope>NUCLEOTIDE SEQUENCE [LARGE SCALE GENOMIC DNA]</scope>
    <source>
        <tissue evidence="1">Muscle</tissue>
    </source>
</reference>
<accession>A0A4Z2F3J9</accession>
<protein>
    <submittedName>
        <fullName evidence="1">Uncharacterized protein</fullName>
    </submittedName>
</protein>
<dbReference type="AlphaFoldDB" id="A0A4Z2F3J9"/>